<keyword evidence="1" id="KW-0472">Membrane</keyword>
<evidence type="ECO:0000256" key="1">
    <source>
        <dbReference type="SAM" id="Phobius"/>
    </source>
</evidence>
<dbReference type="SUPFAM" id="SSF103473">
    <property type="entry name" value="MFS general substrate transporter"/>
    <property type="match status" value="1"/>
</dbReference>
<keyword evidence="1" id="KW-1133">Transmembrane helix</keyword>
<dbReference type="InterPro" id="IPR011701">
    <property type="entry name" value="MFS"/>
</dbReference>
<dbReference type="AlphaFoldDB" id="A0A382I6Q0"/>
<evidence type="ECO:0000313" key="2">
    <source>
        <dbReference type="EMBL" id="SVB95276.1"/>
    </source>
</evidence>
<feature type="transmembrane region" description="Helical" evidence="1">
    <location>
        <begin position="373"/>
        <end position="395"/>
    </location>
</feature>
<accession>A0A382I6Q0</accession>
<dbReference type="PANTHER" id="PTHR23547:SF1">
    <property type="entry name" value="MAJOR FACILITATOR SUPERFAMILY MFS_1"/>
    <property type="match status" value="1"/>
</dbReference>
<dbReference type="InterPro" id="IPR036259">
    <property type="entry name" value="MFS_trans_sf"/>
</dbReference>
<feature type="transmembrane region" description="Helical" evidence="1">
    <location>
        <begin position="214"/>
        <end position="239"/>
    </location>
</feature>
<dbReference type="NCBIfam" id="NF033734">
    <property type="entry name" value="MFS_ArsJ"/>
    <property type="match status" value="1"/>
</dbReference>
<feature type="transmembrane region" description="Helical" evidence="1">
    <location>
        <begin position="171"/>
        <end position="193"/>
    </location>
</feature>
<dbReference type="PANTHER" id="PTHR23547">
    <property type="entry name" value="MAJOR FACILITATOR SUPERFAMILY DOMAIN, GENERAL SUBSTRATE TRANSPORTER"/>
    <property type="match status" value="1"/>
</dbReference>
<feature type="transmembrane region" description="Helical" evidence="1">
    <location>
        <begin position="305"/>
        <end position="325"/>
    </location>
</feature>
<evidence type="ECO:0008006" key="3">
    <source>
        <dbReference type="Google" id="ProtNLM"/>
    </source>
</evidence>
<feature type="transmembrane region" description="Helical" evidence="1">
    <location>
        <begin position="39"/>
        <end position="62"/>
    </location>
</feature>
<reference evidence="2" key="1">
    <citation type="submission" date="2018-05" db="EMBL/GenBank/DDBJ databases">
        <authorList>
            <person name="Lanie J.A."/>
            <person name="Ng W.-L."/>
            <person name="Kazmierczak K.M."/>
            <person name="Andrzejewski T.M."/>
            <person name="Davidsen T.M."/>
            <person name="Wayne K.J."/>
            <person name="Tettelin H."/>
            <person name="Glass J.I."/>
            <person name="Rusch D."/>
            <person name="Podicherti R."/>
            <person name="Tsui H.-C.T."/>
            <person name="Winkler M.E."/>
        </authorList>
    </citation>
    <scope>NUCLEOTIDE SEQUENCE</scope>
</reference>
<dbReference type="Pfam" id="PF07690">
    <property type="entry name" value="MFS_1"/>
    <property type="match status" value="1"/>
</dbReference>
<dbReference type="GO" id="GO:0022857">
    <property type="term" value="F:transmembrane transporter activity"/>
    <property type="evidence" value="ECO:0007669"/>
    <property type="project" value="InterPro"/>
</dbReference>
<organism evidence="2">
    <name type="scientific">marine metagenome</name>
    <dbReference type="NCBI Taxonomy" id="408172"/>
    <lineage>
        <taxon>unclassified sequences</taxon>
        <taxon>metagenomes</taxon>
        <taxon>ecological metagenomes</taxon>
    </lineage>
</organism>
<gene>
    <name evidence="2" type="ORF">METZ01_LOCUS248130</name>
</gene>
<sequence length="406" mass="43179">MNTRGYAIVTASYWALTLTDGALRMLVTLYFHQLGYSPFDLALLFLLYEFCGIVTNLLGGWLGTRLGLRVMLLSGLGLQVIALLMLSFVQATWALALSVSYVMVAQALSGIAKDLTKLGSKSAVKALVPERDASTLFRWVGWLTGSKNALKGLGFFMGGVMLDTIGFTMSLWIMAAGLMAVLMLATGHLMASLGKSTRQVAFSQTFSRSSAINILSLGRLCLFGSRDVWFVVALPLFLIEVVGWNFWWVGACLASWVIGYGLVQAVAPKALRLAGAPIITARPAQICGSVLILVSGGLAMGASSVMPSISLVLSGLAVFGIVFALNSSVHSYLVLAYAEFDTVTMDVGFYYMANAAGRLLGTLLSGWLYLETGLAGCLWISTGLVVMATGLMLALPSIQGELASTP</sequence>
<feature type="transmembrane region" description="Helical" evidence="1">
    <location>
        <begin position="279"/>
        <end position="299"/>
    </location>
</feature>
<dbReference type="InterPro" id="IPR047769">
    <property type="entry name" value="MFS_ArsJ"/>
</dbReference>
<feature type="transmembrane region" description="Helical" evidence="1">
    <location>
        <begin position="6"/>
        <end position="27"/>
    </location>
</feature>
<keyword evidence="1" id="KW-0812">Transmembrane</keyword>
<dbReference type="Gene3D" id="1.20.1250.20">
    <property type="entry name" value="MFS general substrate transporter like domains"/>
    <property type="match status" value="2"/>
</dbReference>
<dbReference type="EMBL" id="UINC01065518">
    <property type="protein sequence ID" value="SVB95276.1"/>
    <property type="molecule type" value="Genomic_DNA"/>
</dbReference>
<protein>
    <recommendedName>
        <fullName evidence="3">Major facilitator superfamily (MFS) profile domain-containing protein</fullName>
    </recommendedName>
</protein>
<feature type="transmembrane region" description="Helical" evidence="1">
    <location>
        <begin position="68"/>
        <end position="86"/>
    </location>
</feature>
<proteinExistence type="predicted"/>
<name>A0A382I6Q0_9ZZZZ</name>